<keyword evidence="2" id="KW-1185">Reference proteome</keyword>
<accession>A0EI67</accession>
<evidence type="ECO:0000313" key="2">
    <source>
        <dbReference type="Proteomes" id="UP000000600"/>
    </source>
</evidence>
<dbReference type="AlphaFoldDB" id="A0EI67"/>
<proteinExistence type="predicted"/>
<dbReference type="HOGENOM" id="CLU_2089521_0_0_1"/>
<name>A0EI67_PARTE</name>
<dbReference type="RefSeq" id="XP_001462381.1">
    <property type="nucleotide sequence ID" value="XM_001462344.1"/>
</dbReference>
<dbReference type="KEGG" id="ptm:GSPATT00027337001"/>
<organism evidence="1 2">
    <name type="scientific">Paramecium tetraurelia</name>
    <dbReference type="NCBI Taxonomy" id="5888"/>
    <lineage>
        <taxon>Eukaryota</taxon>
        <taxon>Sar</taxon>
        <taxon>Alveolata</taxon>
        <taxon>Ciliophora</taxon>
        <taxon>Intramacronucleata</taxon>
        <taxon>Oligohymenophorea</taxon>
        <taxon>Peniculida</taxon>
        <taxon>Parameciidae</taxon>
        <taxon>Paramecium</taxon>
    </lineage>
</organism>
<dbReference type="GeneID" id="5048166"/>
<dbReference type="EMBL" id="CT868680">
    <property type="protein sequence ID" value="CAK95008.1"/>
    <property type="molecule type" value="Genomic_DNA"/>
</dbReference>
<dbReference type="InParanoid" id="A0EI67"/>
<sequence>MSTCSLEMLLKLHKHRRQTVFITSYYRNKNPIVQYTIFRYVRSPYLTVLQRLFAIKVVHAVLASKEYYSNVAQQQQIVGQSLNLTSELSITRNATADENNKIYCIRSNIMMCITIFN</sequence>
<dbReference type="Proteomes" id="UP000000600">
    <property type="component" value="Unassembled WGS sequence"/>
</dbReference>
<protein>
    <submittedName>
        <fullName evidence="1">Uncharacterized protein</fullName>
    </submittedName>
</protein>
<gene>
    <name evidence="1" type="ORF">GSPATT00027337001</name>
</gene>
<evidence type="ECO:0000313" key="1">
    <source>
        <dbReference type="EMBL" id="CAK95008.1"/>
    </source>
</evidence>
<reference evidence="1 2" key="1">
    <citation type="journal article" date="2006" name="Nature">
        <title>Global trends of whole-genome duplications revealed by the ciliate Paramecium tetraurelia.</title>
        <authorList>
            <consortium name="Genoscope"/>
            <person name="Aury J.-M."/>
            <person name="Jaillon O."/>
            <person name="Duret L."/>
            <person name="Noel B."/>
            <person name="Jubin C."/>
            <person name="Porcel B.M."/>
            <person name="Segurens B."/>
            <person name="Daubin V."/>
            <person name="Anthouard V."/>
            <person name="Aiach N."/>
            <person name="Arnaiz O."/>
            <person name="Billaut A."/>
            <person name="Beisson J."/>
            <person name="Blanc I."/>
            <person name="Bouhouche K."/>
            <person name="Camara F."/>
            <person name="Duharcourt S."/>
            <person name="Guigo R."/>
            <person name="Gogendeau D."/>
            <person name="Katinka M."/>
            <person name="Keller A.-M."/>
            <person name="Kissmehl R."/>
            <person name="Klotz C."/>
            <person name="Koll F."/>
            <person name="Le Moue A."/>
            <person name="Lepere C."/>
            <person name="Malinsky S."/>
            <person name="Nowacki M."/>
            <person name="Nowak J.K."/>
            <person name="Plattner H."/>
            <person name="Poulain J."/>
            <person name="Ruiz F."/>
            <person name="Serrano V."/>
            <person name="Zagulski M."/>
            <person name="Dessen P."/>
            <person name="Betermier M."/>
            <person name="Weissenbach J."/>
            <person name="Scarpelli C."/>
            <person name="Schachter V."/>
            <person name="Sperling L."/>
            <person name="Meyer E."/>
            <person name="Cohen J."/>
            <person name="Wincker P."/>
        </authorList>
    </citation>
    <scope>NUCLEOTIDE SEQUENCE [LARGE SCALE GENOMIC DNA]</scope>
    <source>
        <strain evidence="1 2">Stock d4-2</strain>
    </source>
</reference>